<proteinExistence type="predicted"/>
<protein>
    <submittedName>
        <fullName evidence="1">Uncharacterized protein</fullName>
    </submittedName>
</protein>
<organism evidence="1 2">
    <name type="scientific">Chelonia mydas</name>
    <name type="common">Green sea-turtle</name>
    <name type="synonym">Chelonia agassizi</name>
    <dbReference type="NCBI Taxonomy" id="8469"/>
    <lineage>
        <taxon>Eukaryota</taxon>
        <taxon>Metazoa</taxon>
        <taxon>Chordata</taxon>
        <taxon>Craniata</taxon>
        <taxon>Vertebrata</taxon>
        <taxon>Euteleostomi</taxon>
        <taxon>Archelosauria</taxon>
        <taxon>Testudinata</taxon>
        <taxon>Testudines</taxon>
        <taxon>Cryptodira</taxon>
        <taxon>Durocryptodira</taxon>
        <taxon>Americhelydia</taxon>
        <taxon>Chelonioidea</taxon>
        <taxon>Cheloniidae</taxon>
        <taxon>Chelonia</taxon>
    </lineage>
</organism>
<accession>M7BK94</accession>
<reference evidence="2" key="1">
    <citation type="journal article" date="2013" name="Nat. Genet.">
        <title>The draft genomes of soft-shell turtle and green sea turtle yield insights into the development and evolution of the turtle-specific body plan.</title>
        <authorList>
            <person name="Wang Z."/>
            <person name="Pascual-Anaya J."/>
            <person name="Zadissa A."/>
            <person name="Li W."/>
            <person name="Niimura Y."/>
            <person name="Huang Z."/>
            <person name="Li C."/>
            <person name="White S."/>
            <person name="Xiong Z."/>
            <person name="Fang D."/>
            <person name="Wang B."/>
            <person name="Ming Y."/>
            <person name="Chen Y."/>
            <person name="Zheng Y."/>
            <person name="Kuraku S."/>
            <person name="Pignatelli M."/>
            <person name="Herrero J."/>
            <person name="Beal K."/>
            <person name="Nozawa M."/>
            <person name="Li Q."/>
            <person name="Wang J."/>
            <person name="Zhang H."/>
            <person name="Yu L."/>
            <person name="Shigenobu S."/>
            <person name="Wang J."/>
            <person name="Liu J."/>
            <person name="Flicek P."/>
            <person name="Searle S."/>
            <person name="Wang J."/>
            <person name="Kuratani S."/>
            <person name="Yin Y."/>
            <person name="Aken B."/>
            <person name="Zhang G."/>
            <person name="Irie N."/>
        </authorList>
    </citation>
    <scope>NUCLEOTIDE SEQUENCE [LARGE SCALE GENOMIC DNA]</scope>
</reference>
<dbReference type="Proteomes" id="UP000031443">
    <property type="component" value="Unassembled WGS sequence"/>
</dbReference>
<evidence type="ECO:0000313" key="1">
    <source>
        <dbReference type="EMBL" id="EMP28637.1"/>
    </source>
</evidence>
<sequence length="122" mass="13356">MLCLPERPQVRLLAAPTGRGLPFPANYFLCLAYNTPANTSQNDAPIGQERRTAATGSCEWPYLQTLSASGPVDFDRFLDASAGEWCWADSGVGGMPKCAQMPKCRVWSLIERAPRQDKAQPP</sequence>
<keyword evidence="2" id="KW-1185">Reference proteome</keyword>
<gene>
    <name evidence="1" type="ORF">UY3_14264</name>
</gene>
<name>M7BK94_CHEMY</name>
<dbReference type="EMBL" id="KB562011">
    <property type="protein sequence ID" value="EMP28637.1"/>
    <property type="molecule type" value="Genomic_DNA"/>
</dbReference>
<evidence type="ECO:0000313" key="2">
    <source>
        <dbReference type="Proteomes" id="UP000031443"/>
    </source>
</evidence>
<dbReference type="AlphaFoldDB" id="M7BK94"/>